<dbReference type="Pfam" id="PF06067">
    <property type="entry name" value="DUF932"/>
    <property type="match status" value="1"/>
</dbReference>
<dbReference type="InterPro" id="IPR026325">
    <property type="entry name" value="DUF932"/>
</dbReference>
<proteinExistence type="predicted"/>
<feature type="non-terminal residue" evidence="1">
    <location>
        <position position="1"/>
    </location>
</feature>
<dbReference type="InterPro" id="IPR017686">
    <property type="entry name" value="Phg/plasmid-like_prot"/>
</dbReference>
<evidence type="ECO:0000313" key="1">
    <source>
        <dbReference type="EMBL" id="KKK71094.1"/>
    </source>
</evidence>
<protein>
    <recommendedName>
        <fullName evidence="2">DUF932 domain-containing protein</fullName>
    </recommendedName>
</protein>
<organism evidence="1">
    <name type="scientific">marine sediment metagenome</name>
    <dbReference type="NCBI Taxonomy" id="412755"/>
    <lineage>
        <taxon>unclassified sequences</taxon>
        <taxon>metagenomes</taxon>
        <taxon>ecological metagenomes</taxon>
    </lineage>
</organism>
<comment type="caution">
    <text evidence="1">The sequence shown here is derived from an EMBL/GenBank/DDBJ whole genome shotgun (WGS) entry which is preliminary data.</text>
</comment>
<sequence length="342" mass="37806">AKSMHDIDFTKNAPAIAYTGGTPWHGYGQVMLPDQTLADWIIAAGLDYKVLERPVGWIAPFIEGVKTTLETLGKPAVYPKHVPIKGRKALIRDDVNICLSIVSDRYKPIQPKEIMQFFESLVKDEGFKMHTAGALMDGKRIWALAETGKEFALKGLDRIGAYLLLTTSYDGSSATTAQFTSIRVVCNNTLSFSLNRGENQTEGIVRVPHTTEFISADVKGQLGLTEGWVQFQDNVIQLADYKVSKRQAIEFFLELMGVTEDEAAEGKQLQNVKKLLSFYESAPGSQYMSSKNTTWGLVNAVSYFTDHGRRAQNNGTRFNSAAFGDGARLKKQAFSKALKMAA</sequence>
<reference evidence="1" key="1">
    <citation type="journal article" date="2015" name="Nature">
        <title>Complex archaea that bridge the gap between prokaryotes and eukaryotes.</title>
        <authorList>
            <person name="Spang A."/>
            <person name="Saw J.H."/>
            <person name="Jorgensen S.L."/>
            <person name="Zaremba-Niedzwiedzka K."/>
            <person name="Martijn J."/>
            <person name="Lind A.E."/>
            <person name="van Eijk R."/>
            <person name="Schleper C."/>
            <person name="Guy L."/>
            <person name="Ettema T.J."/>
        </authorList>
    </citation>
    <scope>NUCLEOTIDE SEQUENCE</scope>
</reference>
<name>A0A0F8ZXB0_9ZZZZ</name>
<dbReference type="EMBL" id="LAZR01057890">
    <property type="protein sequence ID" value="KKK71094.1"/>
    <property type="molecule type" value="Genomic_DNA"/>
</dbReference>
<accession>A0A0F8ZXB0</accession>
<dbReference type="NCBIfam" id="TIGR03299">
    <property type="entry name" value="LGT_TIGR03299"/>
    <property type="match status" value="1"/>
</dbReference>
<dbReference type="AlphaFoldDB" id="A0A0F8ZXB0"/>
<gene>
    <name evidence="1" type="ORF">LCGC14_2917390</name>
</gene>
<evidence type="ECO:0008006" key="2">
    <source>
        <dbReference type="Google" id="ProtNLM"/>
    </source>
</evidence>